<organism evidence="1 2">
    <name type="scientific">Protea cynaroides</name>
    <dbReference type="NCBI Taxonomy" id="273540"/>
    <lineage>
        <taxon>Eukaryota</taxon>
        <taxon>Viridiplantae</taxon>
        <taxon>Streptophyta</taxon>
        <taxon>Embryophyta</taxon>
        <taxon>Tracheophyta</taxon>
        <taxon>Spermatophyta</taxon>
        <taxon>Magnoliopsida</taxon>
        <taxon>Proteales</taxon>
        <taxon>Proteaceae</taxon>
        <taxon>Protea</taxon>
    </lineage>
</organism>
<proteinExistence type="predicted"/>
<evidence type="ECO:0000313" key="2">
    <source>
        <dbReference type="Proteomes" id="UP001141806"/>
    </source>
</evidence>
<name>A0A9Q0KXU5_9MAGN</name>
<accession>A0A9Q0KXU5</accession>
<evidence type="ECO:0000313" key="1">
    <source>
        <dbReference type="EMBL" id="KAJ4978665.1"/>
    </source>
</evidence>
<sequence>MLIPLPHASDVASSLSNRFISPCRYSYLVDPLSPPSTRQSSSKNCTRPFICHSLLPRTIMVLGTRSFGFIKCLSPLSPPPYFHQWRSFLSFLPLSIKSPIRSSPSWVEGLFFFFNACLMWEWEPCTGWSLGRGGQPHRKIHYVFRHYWEGVLAVTETTAVLIWKGRFFRALIRKNHIVCNGLDFYGTTCGQSHSHESEWVRANPRKGGDGDVFFQSGWTDLLKGLPLNKGDILPLNKGDILTFQYEGDVILVVTTPHSMTGYEKVGSYGFLAV</sequence>
<reference evidence="1" key="1">
    <citation type="journal article" date="2023" name="Plant J.">
        <title>The genome of the king protea, Protea cynaroides.</title>
        <authorList>
            <person name="Chang J."/>
            <person name="Duong T.A."/>
            <person name="Schoeman C."/>
            <person name="Ma X."/>
            <person name="Roodt D."/>
            <person name="Barker N."/>
            <person name="Li Z."/>
            <person name="Van de Peer Y."/>
            <person name="Mizrachi E."/>
        </authorList>
    </citation>
    <scope>NUCLEOTIDE SEQUENCE</scope>
    <source>
        <tissue evidence="1">Young leaves</tissue>
    </source>
</reference>
<dbReference type="EMBL" id="JAMYWD010000002">
    <property type="protein sequence ID" value="KAJ4978665.1"/>
    <property type="molecule type" value="Genomic_DNA"/>
</dbReference>
<dbReference type="Proteomes" id="UP001141806">
    <property type="component" value="Unassembled WGS sequence"/>
</dbReference>
<protein>
    <submittedName>
        <fullName evidence="1">Uncharacterized protein</fullName>
    </submittedName>
</protein>
<dbReference type="AlphaFoldDB" id="A0A9Q0KXU5"/>
<comment type="caution">
    <text evidence="1">The sequence shown here is derived from an EMBL/GenBank/DDBJ whole genome shotgun (WGS) entry which is preliminary data.</text>
</comment>
<gene>
    <name evidence="1" type="ORF">NE237_009445</name>
</gene>
<keyword evidence="2" id="KW-1185">Reference proteome</keyword>